<dbReference type="CDD" id="cd13866">
    <property type="entry name" value="CuRO_2_BOD"/>
    <property type="match status" value="1"/>
</dbReference>
<feature type="region of interest" description="Disordered" evidence="8">
    <location>
        <begin position="80"/>
        <end position="102"/>
    </location>
</feature>
<dbReference type="Gene3D" id="2.60.40.420">
    <property type="entry name" value="Cupredoxins - blue copper proteins"/>
    <property type="match status" value="3"/>
</dbReference>
<evidence type="ECO:0000259" key="9">
    <source>
        <dbReference type="Pfam" id="PF07731"/>
    </source>
</evidence>
<dbReference type="Pfam" id="PF07731">
    <property type="entry name" value="Cu-oxidase_2"/>
    <property type="match status" value="1"/>
</dbReference>
<sequence length="627" mass="70063">MDCNNQEEPSSSPETTNNRRTFLKLGAAAMAAPLLLGSRPSAAKGGRDDAAEAAAAAIIPPSPKTTPWQEELPRAWTPIKPVAPDSFAPEPTEAADTSGGECGRAAHPRYVELIQDKPPLYYDMRAKERNDWLFHPDYPPQTIWGFADGKDGPAMIPGPLFVNRYGQPVLCRIYNELPKDHKGFGTPEISTHLHNLHAPSESDGFPGDYWSAHKVGPTFGDPEGKGAPGTFKDHFYPNVCAGYDEVNSDPTLAQYAARDEQGRMIGDSREALGTLWYHDHCLDFTAPNVVLGLAGFYTLYDELDSGDENDANPVALRLPSGDYDYPIALGDRRFDASGLLTFDQFSPEGTLGDKCIVNGKIEPVLRVDARKYRFRLLNSGPARFYALYLVDTNNRVQTFTYIANDGNLLPAPLKNQSSVVLGVAERADIVVDFSKYPIGTELYLVNRYRQDSSRGPKDIKAPGERVLKLIVDRQPARPDYSQVPDKLRELRPLPSVKELAALPVRRWEFARKGGVWTINGRQVDVNNPRAQIRQGQGEIWELVNPSGGWMHPVHIHFEEGRILSKTVDGTSVPVPVHERGRKDVYVLQHDSTIRLFMRFRDFQGKYVMHCHNVIHEDHAMMIRWDIT</sequence>
<evidence type="ECO:0000256" key="8">
    <source>
        <dbReference type="SAM" id="MobiDB-lite"/>
    </source>
</evidence>
<gene>
    <name evidence="10" type="ORF">D3880_01775</name>
</gene>
<comment type="catalytic activity">
    <reaction evidence="7">
        <text>4 Cu(+) + O2 + 4 H(+) = 4 Cu(2+) + 2 H2O</text>
        <dbReference type="Rhea" id="RHEA:30083"/>
        <dbReference type="ChEBI" id="CHEBI:15377"/>
        <dbReference type="ChEBI" id="CHEBI:15378"/>
        <dbReference type="ChEBI" id="CHEBI:15379"/>
        <dbReference type="ChEBI" id="CHEBI:29036"/>
        <dbReference type="ChEBI" id="CHEBI:49552"/>
        <dbReference type="EC" id="1.16.3.4"/>
    </reaction>
    <physiologicalReaction direction="left-to-right" evidence="7">
        <dbReference type="Rhea" id="RHEA:30084"/>
    </physiologicalReaction>
</comment>
<dbReference type="OrthoDB" id="9757546at2"/>
<dbReference type="GO" id="GO:0016491">
    <property type="term" value="F:oxidoreductase activity"/>
    <property type="evidence" value="ECO:0007669"/>
    <property type="project" value="InterPro"/>
</dbReference>
<dbReference type="EC" id="1.16.3.4" evidence="3"/>
<feature type="region of interest" description="Disordered" evidence="8">
    <location>
        <begin position="1"/>
        <end position="21"/>
    </location>
</feature>
<evidence type="ECO:0000256" key="6">
    <source>
        <dbReference type="ARBA" id="ARBA00043090"/>
    </source>
</evidence>
<evidence type="ECO:0000256" key="2">
    <source>
        <dbReference type="ARBA" id="ARBA00022723"/>
    </source>
</evidence>
<comment type="subunit">
    <text evidence="1">Monomer.</text>
</comment>
<dbReference type="EMBL" id="CP032419">
    <property type="protein sequence ID" value="AYC31189.1"/>
    <property type="molecule type" value="Genomic_DNA"/>
</dbReference>
<dbReference type="PANTHER" id="PTHR48267">
    <property type="entry name" value="CUPREDOXIN SUPERFAMILY PROTEIN"/>
    <property type="match status" value="1"/>
</dbReference>
<dbReference type="InterPro" id="IPR045087">
    <property type="entry name" value="Cu-oxidase_fam"/>
</dbReference>
<protein>
    <recommendedName>
        <fullName evidence="4">Multicopper oxidase CueO</fullName>
        <ecNumber evidence="3">1.16.3.4</ecNumber>
    </recommendedName>
    <alternativeName>
        <fullName evidence="5">Copper efflux oxidase</fullName>
    </alternativeName>
    <alternativeName>
        <fullName evidence="6">Cuprous oxidase</fullName>
    </alternativeName>
</protein>
<dbReference type="InterPro" id="IPR006311">
    <property type="entry name" value="TAT_signal"/>
</dbReference>
<evidence type="ECO:0000256" key="3">
    <source>
        <dbReference type="ARBA" id="ARBA00038978"/>
    </source>
</evidence>
<dbReference type="Proteomes" id="UP000265560">
    <property type="component" value="Chromosome"/>
</dbReference>
<evidence type="ECO:0000256" key="4">
    <source>
        <dbReference type="ARBA" id="ARBA00041027"/>
    </source>
</evidence>
<keyword evidence="11" id="KW-1185">Reference proteome</keyword>
<dbReference type="PANTHER" id="PTHR48267:SF1">
    <property type="entry name" value="BILIRUBIN OXIDASE"/>
    <property type="match status" value="1"/>
</dbReference>
<keyword evidence="2" id="KW-0479">Metal-binding</keyword>
<evidence type="ECO:0000313" key="10">
    <source>
        <dbReference type="EMBL" id="AYC31189.1"/>
    </source>
</evidence>
<evidence type="ECO:0000313" key="11">
    <source>
        <dbReference type="Proteomes" id="UP000265560"/>
    </source>
</evidence>
<evidence type="ECO:0000256" key="5">
    <source>
        <dbReference type="ARBA" id="ARBA00042896"/>
    </source>
</evidence>
<dbReference type="CDD" id="cd13889">
    <property type="entry name" value="CuRO_3_BOD"/>
    <property type="match status" value="1"/>
</dbReference>
<dbReference type="GO" id="GO:0005507">
    <property type="term" value="F:copper ion binding"/>
    <property type="evidence" value="ECO:0007669"/>
    <property type="project" value="InterPro"/>
</dbReference>
<dbReference type="PROSITE" id="PS00080">
    <property type="entry name" value="MULTICOPPER_OXIDASE2"/>
    <property type="match status" value="1"/>
</dbReference>
<dbReference type="PROSITE" id="PS51318">
    <property type="entry name" value="TAT"/>
    <property type="match status" value="1"/>
</dbReference>
<accession>A0A385YWE4</accession>
<feature type="compositionally biased region" description="Polar residues" evidence="8">
    <location>
        <begin position="1"/>
        <end position="20"/>
    </location>
</feature>
<dbReference type="InterPro" id="IPR002355">
    <property type="entry name" value="Cu_oxidase_Cu_BS"/>
</dbReference>
<proteinExistence type="predicted"/>
<dbReference type="AlphaFoldDB" id="A0A385YWE4"/>
<evidence type="ECO:0000256" key="7">
    <source>
        <dbReference type="ARBA" id="ARBA00048092"/>
    </source>
</evidence>
<evidence type="ECO:0000256" key="1">
    <source>
        <dbReference type="ARBA" id="ARBA00011245"/>
    </source>
</evidence>
<dbReference type="SUPFAM" id="SSF49503">
    <property type="entry name" value="Cupredoxins"/>
    <property type="match status" value="3"/>
</dbReference>
<organism evidence="10 11">
    <name type="scientific">Pseudomonas cavernae</name>
    <dbReference type="NCBI Taxonomy" id="2320867"/>
    <lineage>
        <taxon>Bacteria</taxon>
        <taxon>Pseudomonadati</taxon>
        <taxon>Pseudomonadota</taxon>
        <taxon>Gammaproteobacteria</taxon>
        <taxon>Pseudomonadales</taxon>
        <taxon>Pseudomonadaceae</taxon>
        <taxon>Pseudomonas</taxon>
    </lineage>
</organism>
<name>A0A385YWE4_9PSED</name>
<reference evidence="11" key="1">
    <citation type="submission" date="2018-09" db="EMBL/GenBank/DDBJ databases">
        <authorList>
            <person name="Zhu H."/>
        </authorList>
    </citation>
    <scope>NUCLEOTIDE SEQUENCE [LARGE SCALE GENOMIC DNA]</scope>
    <source>
        <strain evidence="11">K2W31S-8</strain>
    </source>
</reference>
<dbReference type="KEGG" id="pcav:D3880_01775"/>
<dbReference type="InterPro" id="IPR008972">
    <property type="entry name" value="Cupredoxin"/>
</dbReference>
<feature type="domain" description="Plastocyanin-like" evidence="9">
    <location>
        <begin position="510"/>
        <end position="624"/>
    </location>
</feature>
<dbReference type="InterPro" id="IPR011706">
    <property type="entry name" value="Cu-oxidase_C"/>
</dbReference>
<dbReference type="RefSeq" id="WP_119891822.1">
    <property type="nucleotide sequence ID" value="NZ_CP032419.1"/>
</dbReference>